<dbReference type="PANTHER" id="PTHR43143">
    <property type="entry name" value="METALLOPHOSPHOESTERASE, CALCINEURIN SUPERFAMILY"/>
    <property type="match status" value="1"/>
</dbReference>
<dbReference type="EMBL" id="JACHIM010000008">
    <property type="protein sequence ID" value="MBB5074348.1"/>
    <property type="molecule type" value="Genomic_DNA"/>
</dbReference>
<evidence type="ECO:0000313" key="4">
    <source>
        <dbReference type="Proteomes" id="UP000561417"/>
    </source>
</evidence>
<dbReference type="Proteomes" id="UP000561417">
    <property type="component" value="Unassembled WGS sequence"/>
</dbReference>
<comment type="caution">
    <text evidence="3">The sequence shown here is derived from an EMBL/GenBank/DDBJ whole genome shotgun (WGS) entry which is preliminary data.</text>
</comment>
<reference evidence="3 4" key="1">
    <citation type="submission" date="2020-08" db="EMBL/GenBank/DDBJ databases">
        <title>Genomic Encyclopedia of Type Strains, Phase IV (KMG-IV): sequencing the most valuable type-strain genomes for metagenomic binning, comparative biology and taxonomic classification.</title>
        <authorList>
            <person name="Goeker M."/>
        </authorList>
    </citation>
    <scope>NUCLEOTIDE SEQUENCE [LARGE SCALE GENOMIC DNA]</scope>
    <source>
        <strain evidence="3 4">DSM 28538</strain>
    </source>
</reference>
<keyword evidence="4" id="KW-1185">Reference proteome</keyword>
<dbReference type="Gene3D" id="3.60.21.10">
    <property type="match status" value="1"/>
</dbReference>
<gene>
    <name evidence="3" type="ORF">HNQ69_001486</name>
</gene>
<dbReference type="PANTHER" id="PTHR43143:SF1">
    <property type="entry name" value="SERINE_THREONINE-PROTEIN PHOSPHATASE CPPED1"/>
    <property type="match status" value="1"/>
</dbReference>
<dbReference type="Gene3D" id="2.60.270.50">
    <property type="match status" value="1"/>
</dbReference>
<dbReference type="InterPro" id="IPR051918">
    <property type="entry name" value="STPP_CPPED1"/>
</dbReference>
<feature type="domain" description="Calcineurin-like phosphoesterase" evidence="2">
    <location>
        <begin position="211"/>
        <end position="433"/>
    </location>
</feature>
<dbReference type="RefSeq" id="WP_183229269.1">
    <property type="nucleotide sequence ID" value="NZ_JACHIM010000008.1"/>
</dbReference>
<evidence type="ECO:0000259" key="2">
    <source>
        <dbReference type="Pfam" id="PF00149"/>
    </source>
</evidence>
<name>A0A840NV98_9HYPH</name>
<dbReference type="GO" id="GO:0016787">
    <property type="term" value="F:hydrolase activity"/>
    <property type="evidence" value="ECO:0007669"/>
    <property type="project" value="InterPro"/>
</dbReference>
<keyword evidence="1" id="KW-0732">Signal</keyword>
<accession>A0A840NV98</accession>
<dbReference type="CDD" id="cd00838">
    <property type="entry name" value="MPP_superfamily"/>
    <property type="match status" value="1"/>
</dbReference>
<dbReference type="InterPro" id="IPR004843">
    <property type="entry name" value="Calcineurin-like_PHP"/>
</dbReference>
<proteinExistence type="predicted"/>
<sequence length="505" mass="57355">MKYQYRIITAISFIIFVCLKPDFVHAQNVSVTHETRRSFIEKLPTPKRSAFDDRSTDVYIVNELTNPPTSMVLITKGIQRGKWKAGGYWGNAGPSNMIASGSVGKAATTSTSWLFGAGGWAIYKVQDDGAILTFRWYNPYRGANEYSATSSKNNYYFERREGVGDNARVIWYVKRKQPRKNYTVVIAADPQPWRLESGDPNANSNREPWIKANKKVANAIESHAAEFYIINGDLTEFGRPQTYQDYADVYKSIAYPIYEGLGNHDYYNNIRDCMIPIANLSKDACAVSAVKRMFQEINEYSNTLPKFNKHVTSRQLIHTNVTRNIITGSLSYSWDYGDIHYVQLQNYPTYTANLYDGQTKVTITKALKWLKQDLAAADKRGKVTILNFHDARPYFRDNDSHFLHPKNAKDLAIFKSIITRHNVKAIFVGHEHDQISCRAQNDKVFGNIPVYTAGALFKGEYYLVEVKGKNIHVKAYNGKTGKPALVKDLGLNGAKIHLWRSCSNL</sequence>
<dbReference type="Pfam" id="PF00149">
    <property type="entry name" value="Metallophos"/>
    <property type="match status" value="1"/>
</dbReference>
<dbReference type="AlphaFoldDB" id="A0A840NV98"/>
<evidence type="ECO:0000313" key="3">
    <source>
        <dbReference type="EMBL" id="MBB5074348.1"/>
    </source>
</evidence>
<feature type="chain" id="PRO_5032432846" evidence="1">
    <location>
        <begin position="27"/>
        <end position="505"/>
    </location>
</feature>
<organism evidence="3 4">
    <name type="scientific">Bartonella callosciuri</name>
    <dbReference type="NCBI Taxonomy" id="686223"/>
    <lineage>
        <taxon>Bacteria</taxon>
        <taxon>Pseudomonadati</taxon>
        <taxon>Pseudomonadota</taxon>
        <taxon>Alphaproteobacteria</taxon>
        <taxon>Hyphomicrobiales</taxon>
        <taxon>Bartonellaceae</taxon>
        <taxon>Bartonella</taxon>
    </lineage>
</organism>
<evidence type="ECO:0000256" key="1">
    <source>
        <dbReference type="SAM" id="SignalP"/>
    </source>
</evidence>
<feature type="signal peptide" evidence="1">
    <location>
        <begin position="1"/>
        <end position="26"/>
    </location>
</feature>
<dbReference type="InterPro" id="IPR029052">
    <property type="entry name" value="Metallo-depent_PP-like"/>
</dbReference>
<dbReference type="SUPFAM" id="SSF56300">
    <property type="entry name" value="Metallo-dependent phosphatases"/>
    <property type="match status" value="1"/>
</dbReference>
<protein>
    <submittedName>
        <fullName evidence="3">Cytolysin (Calcineurin-like family phosphatase)</fullName>
    </submittedName>
</protein>